<name>A0A1Y2BV23_9FUNG</name>
<evidence type="ECO:0000313" key="1">
    <source>
        <dbReference type="EMBL" id="ORY38596.1"/>
    </source>
</evidence>
<accession>A0A1Y2BV23</accession>
<reference evidence="1 2" key="1">
    <citation type="submission" date="2016-07" db="EMBL/GenBank/DDBJ databases">
        <title>Pervasive Adenine N6-methylation of Active Genes in Fungi.</title>
        <authorList>
            <consortium name="DOE Joint Genome Institute"/>
            <person name="Mondo S.J."/>
            <person name="Dannebaum R.O."/>
            <person name="Kuo R.C."/>
            <person name="Labutti K."/>
            <person name="Haridas S."/>
            <person name="Kuo A."/>
            <person name="Salamov A."/>
            <person name="Ahrendt S.R."/>
            <person name="Lipzen A."/>
            <person name="Sullivan W."/>
            <person name="Andreopoulos W.B."/>
            <person name="Clum A."/>
            <person name="Lindquist E."/>
            <person name="Daum C."/>
            <person name="Ramamoorthy G.K."/>
            <person name="Gryganskyi A."/>
            <person name="Culley D."/>
            <person name="Magnuson J.K."/>
            <person name="James T.Y."/>
            <person name="O'Malley M.A."/>
            <person name="Stajich J.E."/>
            <person name="Spatafora J.W."/>
            <person name="Visel A."/>
            <person name="Grigoriev I.V."/>
        </authorList>
    </citation>
    <scope>NUCLEOTIDE SEQUENCE [LARGE SCALE GENOMIC DNA]</scope>
    <source>
        <strain evidence="1 2">JEL800</strain>
    </source>
</reference>
<keyword evidence="2" id="KW-1185">Reference proteome</keyword>
<comment type="caution">
    <text evidence="1">The sequence shown here is derived from an EMBL/GenBank/DDBJ whole genome shotgun (WGS) entry which is preliminary data.</text>
</comment>
<dbReference type="Proteomes" id="UP000193642">
    <property type="component" value="Unassembled WGS sequence"/>
</dbReference>
<proteinExistence type="predicted"/>
<sequence length="159" mass="17735">MSKLTPDWSETQSFLFDCTSTLGSNPASAPSFFSGGEAGLKSIRKLYHHCCPSTMIGPIDSHGFLSYVSTSNNELNWLLPDKNENDFDMAECYFDNDDNESMDENNCEKPDGETIQPELHQMNTEFETPEKIPFVVHSSLMAGINFSSFLQELPGVCTN</sequence>
<protein>
    <submittedName>
        <fullName evidence="1">Uncharacterized protein</fullName>
    </submittedName>
</protein>
<organism evidence="1 2">
    <name type="scientific">Rhizoclosmatium globosum</name>
    <dbReference type="NCBI Taxonomy" id="329046"/>
    <lineage>
        <taxon>Eukaryota</taxon>
        <taxon>Fungi</taxon>
        <taxon>Fungi incertae sedis</taxon>
        <taxon>Chytridiomycota</taxon>
        <taxon>Chytridiomycota incertae sedis</taxon>
        <taxon>Chytridiomycetes</taxon>
        <taxon>Chytridiales</taxon>
        <taxon>Chytriomycetaceae</taxon>
        <taxon>Rhizoclosmatium</taxon>
    </lineage>
</organism>
<dbReference type="AlphaFoldDB" id="A0A1Y2BV23"/>
<gene>
    <name evidence="1" type="ORF">BCR33DRAFT_741460</name>
</gene>
<dbReference type="EMBL" id="MCGO01000043">
    <property type="protein sequence ID" value="ORY38596.1"/>
    <property type="molecule type" value="Genomic_DNA"/>
</dbReference>
<evidence type="ECO:0000313" key="2">
    <source>
        <dbReference type="Proteomes" id="UP000193642"/>
    </source>
</evidence>